<comment type="caution">
    <text evidence="1">The sequence shown here is derived from an EMBL/GenBank/DDBJ whole genome shotgun (WGS) entry which is preliminary data.</text>
</comment>
<keyword evidence="2" id="KW-1185">Reference proteome</keyword>
<dbReference type="SUPFAM" id="SSF81383">
    <property type="entry name" value="F-box domain"/>
    <property type="match status" value="1"/>
</dbReference>
<evidence type="ECO:0000313" key="2">
    <source>
        <dbReference type="Proteomes" id="UP000521872"/>
    </source>
</evidence>
<sequence length="617" mass="71407">MSLYRWAQDAIGSVYYAFQLQFKSNQNSAEKGAIERILTPDILVDQIFPLLYVEELIQFRQTSKTYYLLTHEAVIWKRYLERMRIPVQQMRPTLQYRELVANYEIESFVTAACALDRSWRRGEPVLWREEIHASQYRIIELKMVPGGKFLVASVRDKRNYRFFILVYALDVLFGSRMLARVPTHYKAFNLQVKYMKHEGVDGIMISYVRRRFKDGVPLQSKHNINNLYQGAPVTLPKAVVYEACSLHMRLDSVEVLIAPYSISPRENKGRYTGMARQLELPFKDVYNYQTLSEIHSLTQFQFEGTPCMAFVEDNHMMSVIHIRRLDNDFAAELRCNSYIVGAPHRIRTIRFLPCQRGLLVVRTIRQFPGMPDLIVFEIYDLPVLQHGIQNITASKRWECSDEYKLTGEFVISDAEVEKTSESHPDILREECGPPTIWLFASAREPKGCSFWWFRASPDPSRPGEYRYDQQGGGLHQNDHNDECGFPGVERSLVLEFEGDEMSETKILKKIRRFHWPSYRFPMHHLVPNPGPPVTLRAAENSLSLVDISFSDRIGGIINNSGGLVALAWDETSGKICLAGEKDEAIRIMDMAPIAEITKKLAYRWAREKLIPTDFDAY</sequence>
<dbReference type="Proteomes" id="UP000521872">
    <property type="component" value="Unassembled WGS sequence"/>
</dbReference>
<accession>A0A8H4VIL3</accession>
<dbReference type="EMBL" id="JAACJL010000057">
    <property type="protein sequence ID" value="KAF4612206.1"/>
    <property type="molecule type" value="Genomic_DNA"/>
</dbReference>
<proteinExistence type="predicted"/>
<gene>
    <name evidence="1" type="ORF">D9613_004108</name>
</gene>
<evidence type="ECO:0000313" key="1">
    <source>
        <dbReference type="EMBL" id="KAF4612206.1"/>
    </source>
</evidence>
<dbReference type="AlphaFoldDB" id="A0A8H4VIL3"/>
<protein>
    <recommendedName>
        <fullName evidence="3">F-box domain-containing protein</fullName>
    </recommendedName>
</protein>
<name>A0A8H4VIL3_9AGAR</name>
<organism evidence="1 2">
    <name type="scientific">Agrocybe pediades</name>
    <dbReference type="NCBI Taxonomy" id="84607"/>
    <lineage>
        <taxon>Eukaryota</taxon>
        <taxon>Fungi</taxon>
        <taxon>Dikarya</taxon>
        <taxon>Basidiomycota</taxon>
        <taxon>Agaricomycotina</taxon>
        <taxon>Agaricomycetes</taxon>
        <taxon>Agaricomycetidae</taxon>
        <taxon>Agaricales</taxon>
        <taxon>Agaricineae</taxon>
        <taxon>Strophariaceae</taxon>
        <taxon>Agrocybe</taxon>
    </lineage>
</organism>
<evidence type="ECO:0008006" key="3">
    <source>
        <dbReference type="Google" id="ProtNLM"/>
    </source>
</evidence>
<reference evidence="1 2" key="1">
    <citation type="submission" date="2019-12" db="EMBL/GenBank/DDBJ databases">
        <authorList>
            <person name="Floudas D."/>
            <person name="Bentzer J."/>
            <person name="Ahren D."/>
            <person name="Johansson T."/>
            <person name="Persson P."/>
            <person name="Tunlid A."/>
        </authorList>
    </citation>
    <scope>NUCLEOTIDE SEQUENCE [LARGE SCALE GENOMIC DNA]</scope>
    <source>
        <strain evidence="1 2">CBS 102.39</strain>
    </source>
</reference>
<dbReference type="InterPro" id="IPR036047">
    <property type="entry name" value="F-box-like_dom_sf"/>
</dbReference>